<keyword evidence="6" id="KW-0560">Oxidoreductase</keyword>
<dbReference type="EMBL" id="LN679117">
    <property type="protein sequence ID" value="CEL54752.1"/>
    <property type="molecule type" value="Genomic_DNA"/>
</dbReference>
<keyword evidence="11" id="KW-1185">Reference proteome</keyword>
<comment type="pathway">
    <text evidence="2">Secondary metabolite biosynthesis.</text>
</comment>
<evidence type="ECO:0000256" key="7">
    <source>
        <dbReference type="ARBA" id="ARBA00023004"/>
    </source>
</evidence>
<dbReference type="AlphaFoldDB" id="A0A0B7FEV9"/>
<dbReference type="STRING" id="1108050.A0A0B7FEV9"/>
<dbReference type="Gene3D" id="1.10.630.10">
    <property type="entry name" value="Cytochrome P450"/>
    <property type="match status" value="1"/>
</dbReference>
<proteinExistence type="inferred from homology"/>
<evidence type="ECO:0000313" key="11">
    <source>
        <dbReference type="Proteomes" id="UP000059188"/>
    </source>
</evidence>
<reference evidence="10 11" key="1">
    <citation type="submission" date="2014-11" db="EMBL/GenBank/DDBJ databases">
        <authorList>
            <person name="Wibberg Daniel"/>
        </authorList>
    </citation>
    <scope>NUCLEOTIDE SEQUENCE [LARGE SCALE GENOMIC DNA]</scope>
    <source>
        <strain evidence="10">Rhizoctonia solani AG1-IB 7/3/14</strain>
    </source>
</reference>
<protein>
    <submittedName>
        <fullName evidence="10">Cytochrome P450 3A24</fullName>
    </submittedName>
</protein>
<dbReference type="GO" id="GO:0016705">
    <property type="term" value="F:oxidoreductase activity, acting on paired donors, with incorporation or reduction of molecular oxygen"/>
    <property type="evidence" value="ECO:0007669"/>
    <property type="project" value="InterPro"/>
</dbReference>
<evidence type="ECO:0000256" key="4">
    <source>
        <dbReference type="ARBA" id="ARBA00022617"/>
    </source>
</evidence>
<comment type="similarity">
    <text evidence="3">Belongs to the cytochrome P450 family.</text>
</comment>
<dbReference type="InterPro" id="IPR036396">
    <property type="entry name" value="Cyt_P450_sf"/>
</dbReference>
<dbReference type="GO" id="GO:0004497">
    <property type="term" value="F:monooxygenase activity"/>
    <property type="evidence" value="ECO:0007669"/>
    <property type="project" value="UniProtKB-KW"/>
</dbReference>
<evidence type="ECO:0000256" key="8">
    <source>
        <dbReference type="ARBA" id="ARBA00023033"/>
    </source>
</evidence>
<evidence type="ECO:0000256" key="5">
    <source>
        <dbReference type="ARBA" id="ARBA00022723"/>
    </source>
</evidence>
<dbReference type="OrthoDB" id="1470350at2759"/>
<keyword evidence="4 9" id="KW-0349">Heme</keyword>
<dbReference type="InterPro" id="IPR001128">
    <property type="entry name" value="Cyt_P450"/>
</dbReference>
<name>A0A0B7FEV9_THACB</name>
<sequence>MAYRIGTPSFRRWILRYIPHSDIQQLRYAVAIQNQQAQEVIQTRQALISSGGDLSSLAGRGRDIITLLMKANEAAESEFHVTREELIGHMNTFILAGHETTSTAMARILDVLAHRPQIQSRLREEINKYFESNPGDRNHDDLLELPYLDSVVRETLRLYGPVSFINRTCEEDTILPLQYPVETPSGKLTSIPIEKGTRVFMSISASSRDPKIWGERAHEFLPERWAGNKIEEVTQPGIRAPGVYSSMMAFGAGPRACM</sequence>
<evidence type="ECO:0000256" key="6">
    <source>
        <dbReference type="ARBA" id="ARBA00023002"/>
    </source>
</evidence>
<dbReference type="PRINTS" id="PR00463">
    <property type="entry name" value="EP450I"/>
</dbReference>
<feature type="binding site" description="axial binding residue" evidence="9">
    <location>
        <position position="257"/>
    </location>
    <ligand>
        <name>heme</name>
        <dbReference type="ChEBI" id="CHEBI:30413"/>
    </ligand>
    <ligandPart>
        <name>Fe</name>
        <dbReference type="ChEBI" id="CHEBI:18248"/>
    </ligandPart>
</feature>
<evidence type="ECO:0000256" key="2">
    <source>
        <dbReference type="ARBA" id="ARBA00005179"/>
    </source>
</evidence>
<accession>A0A0B7FEV9</accession>
<dbReference type="Pfam" id="PF00067">
    <property type="entry name" value="p450"/>
    <property type="match status" value="1"/>
</dbReference>
<dbReference type="InterPro" id="IPR050121">
    <property type="entry name" value="Cytochrome_P450_monoxygenase"/>
</dbReference>
<dbReference type="GO" id="GO:0020037">
    <property type="term" value="F:heme binding"/>
    <property type="evidence" value="ECO:0007669"/>
    <property type="project" value="InterPro"/>
</dbReference>
<organism evidence="10 11">
    <name type="scientific">Thanatephorus cucumeris (strain AG1-IB / isolate 7/3/14)</name>
    <name type="common">Lettuce bottom rot fungus</name>
    <name type="synonym">Rhizoctonia solani</name>
    <dbReference type="NCBI Taxonomy" id="1108050"/>
    <lineage>
        <taxon>Eukaryota</taxon>
        <taxon>Fungi</taxon>
        <taxon>Dikarya</taxon>
        <taxon>Basidiomycota</taxon>
        <taxon>Agaricomycotina</taxon>
        <taxon>Agaricomycetes</taxon>
        <taxon>Cantharellales</taxon>
        <taxon>Ceratobasidiaceae</taxon>
        <taxon>Rhizoctonia</taxon>
        <taxon>Rhizoctonia solani AG-1</taxon>
    </lineage>
</organism>
<dbReference type="SUPFAM" id="SSF48264">
    <property type="entry name" value="Cytochrome P450"/>
    <property type="match status" value="1"/>
</dbReference>
<dbReference type="PANTHER" id="PTHR24305">
    <property type="entry name" value="CYTOCHROME P450"/>
    <property type="match status" value="1"/>
</dbReference>
<dbReference type="PANTHER" id="PTHR24305:SF166">
    <property type="entry name" value="CYTOCHROME P450 12A4, MITOCHONDRIAL-RELATED"/>
    <property type="match status" value="1"/>
</dbReference>
<evidence type="ECO:0000256" key="1">
    <source>
        <dbReference type="ARBA" id="ARBA00001971"/>
    </source>
</evidence>
<comment type="cofactor">
    <cofactor evidence="1 9">
        <name>heme</name>
        <dbReference type="ChEBI" id="CHEBI:30413"/>
    </cofactor>
</comment>
<dbReference type="PRINTS" id="PR00385">
    <property type="entry name" value="P450"/>
</dbReference>
<gene>
    <name evidence="10" type="ORF">RSOLAG1IB_07286</name>
</gene>
<evidence type="ECO:0000313" key="10">
    <source>
        <dbReference type="EMBL" id="CEL54752.1"/>
    </source>
</evidence>
<evidence type="ECO:0000256" key="9">
    <source>
        <dbReference type="PIRSR" id="PIRSR602401-1"/>
    </source>
</evidence>
<keyword evidence="8" id="KW-0503">Monooxygenase</keyword>
<keyword evidence="5 9" id="KW-0479">Metal-binding</keyword>
<dbReference type="GO" id="GO:0005506">
    <property type="term" value="F:iron ion binding"/>
    <property type="evidence" value="ECO:0007669"/>
    <property type="project" value="InterPro"/>
</dbReference>
<dbReference type="InterPro" id="IPR002401">
    <property type="entry name" value="Cyt_P450_E_grp-I"/>
</dbReference>
<keyword evidence="7 9" id="KW-0408">Iron</keyword>
<evidence type="ECO:0000256" key="3">
    <source>
        <dbReference type="ARBA" id="ARBA00010617"/>
    </source>
</evidence>
<dbReference type="Proteomes" id="UP000059188">
    <property type="component" value="Unassembled WGS sequence"/>
</dbReference>